<dbReference type="PANTHER" id="PTHR35024:SF4">
    <property type="entry name" value="POLYMER-FORMING CYTOSKELETAL PROTEIN"/>
    <property type="match status" value="1"/>
</dbReference>
<keyword evidence="3" id="KW-1185">Reference proteome</keyword>
<name>A0ABY5TLZ4_9GAMM</name>
<evidence type="ECO:0000256" key="1">
    <source>
        <dbReference type="ARBA" id="ARBA00044755"/>
    </source>
</evidence>
<proteinExistence type="inferred from homology"/>
<evidence type="ECO:0000313" key="2">
    <source>
        <dbReference type="EMBL" id="UVW34867.1"/>
    </source>
</evidence>
<sequence>MIGPTVVIDGNITSAEDLVVEGKVSGTITATGHEITVGEAGQLKANISAKIVRIEGKVEGDISAGEKVIISKSGDVLGNIDAPRVNLEDGAKFKGSIEMDPEEQPGIKAVPSAKADLFPGAATSEKSNVS</sequence>
<gene>
    <name evidence="2" type="ORF">NYF23_12755</name>
</gene>
<comment type="similarity">
    <text evidence="1">Belongs to the bactofilin family.</text>
</comment>
<dbReference type="Proteomes" id="UP001059934">
    <property type="component" value="Chromosome"/>
</dbReference>
<dbReference type="EMBL" id="CP103416">
    <property type="protein sequence ID" value="UVW34867.1"/>
    <property type="molecule type" value="Genomic_DNA"/>
</dbReference>
<dbReference type="InterPro" id="IPR007607">
    <property type="entry name" value="BacA/B"/>
</dbReference>
<accession>A0ABY5TLZ4</accession>
<dbReference type="PANTHER" id="PTHR35024">
    <property type="entry name" value="HYPOTHETICAL CYTOSOLIC PROTEIN"/>
    <property type="match status" value="1"/>
</dbReference>
<reference evidence="2" key="1">
    <citation type="submission" date="2022-08" db="EMBL/GenBank/DDBJ databases">
        <title>Catabolic pathway analysis in culturable SAR92 clade bacteria reveals their overlooked roles in DMSP degradation in coastal seas.</title>
        <authorList>
            <person name="He X."/>
            <person name="Zhang X."/>
            <person name="Zhang Y."/>
        </authorList>
    </citation>
    <scope>NUCLEOTIDE SEQUENCE</scope>
    <source>
        <strain evidence="2">H455</strain>
    </source>
</reference>
<organism evidence="2 3">
    <name type="scientific">SAR92 clade bacterium H455</name>
    <dbReference type="NCBI Taxonomy" id="2974818"/>
    <lineage>
        <taxon>Bacteria</taxon>
        <taxon>Pseudomonadati</taxon>
        <taxon>Pseudomonadota</taxon>
        <taxon>Gammaproteobacteria</taxon>
        <taxon>Cellvibrionales</taxon>
        <taxon>Porticoccaceae</taxon>
        <taxon>SAR92 clade</taxon>
    </lineage>
</organism>
<dbReference type="Pfam" id="PF04519">
    <property type="entry name" value="Bactofilin"/>
    <property type="match status" value="1"/>
</dbReference>
<protein>
    <submittedName>
        <fullName evidence="2">Polymer-forming cytoskeletal protein</fullName>
    </submittedName>
</protein>
<evidence type="ECO:0000313" key="3">
    <source>
        <dbReference type="Proteomes" id="UP001059934"/>
    </source>
</evidence>